<proteinExistence type="predicted"/>
<dbReference type="AlphaFoldDB" id="A0A2Z4FKV0"/>
<dbReference type="EMBL" id="CP030032">
    <property type="protein sequence ID" value="AWV89522.1"/>
    <property type="molecule type" value="Genomic_DNA"/>
</dbReference>
<dbReference type="RefSeq" id="WP_111334232.1">
    <property type="nucleotide sequence ID" value="NZ_CP030032.1"/>
</dbReference>
<dbReference type="KEGG" id="bsed:DN745_09280"/>
<keyword evidence="2" id="KW-1185">Reference proteome</keyword>
<evidence type="ECO:0000313" key="2">
    <source>
        <dbReference type="Proteomes" id="UP000249799"/>
    </source>
</evidence>
<accession>A0A2Z4FKV0</accession>
<reference evidence="1 2" key="1">
    <citation type="submission" date="2018-06" db="EMBL/GenBank/DDBJ databases">
        <title>Lujinxingia sediminis gen. nov. sp. nov., a new facultative anaerobic member of the class Deltaproteobacteria, and proposal of Lujinxingaceae fam. nov.</title>
        <authorList>
            <person name="Guo L.-Y."/>
            <person name="Li C.-M."/>
            <person name="Wang S."/>
            <person name="Du Z.-J."/>
        </authorList>
    </citation>
    <scope>NUCLEOTIDE SEQUENCE [LARGE SCALE GENOMIC DNA]</scope>
    <source>
        <strain evidence="1 2">FA350</strain>
    </source>
</reference>
<protein>
    <submittedName>
        <fullName evidence="1">Uncharacterized protein</fullName>
    </submittedName>
</protein>
<dbReference type="OrthoDB" id="1013954at2"/>
<dbReference type="Gene3D" id="2.60.120.380">
    <property type="match status" value="2"/>
</dbReference>
<dbReference type="Proteomes" id="UP000249799">
    <property type="component" value="Chromosome"/>
</dbReference>
<dbReference type="PROSITE" id="PS51257">
    <property type="entry name" value="PROKAR_LIPOPROTEIN"/>
    <property type="match status" value="1"/>
</dbReference>
<gene>
    <name evidence="1" type="ORF">DN745_09280</name>
</gene>
<sequence>MNDLRKHIFGCFFLVLLTTVSTWLGGCFDEYPCTEIGCEGDLICNAQTGGCEEFVSSCVQTGCAEGLICDSGSGECRAPGARCVDDSCPAHQACNAQTGYCEARSNCELDPCNGAAEQCDAASGQCVPLECDAQNPCPTAFYCDNRGLCRAGCLLDDEDGCVSGEFCRGAPGESVGQCRKECHGDQECPLGQRCRDAGGSASCEPEPRCDSDDDCRDEGVCYDHICRAPPCVSDADCAVNQACERPSGMCIGGDCEEDIHAPNQRVEQAVELQPGNYAQLQICPLRADWFSLRLRSSDFLRVRMEHGAEVDLDLFVYDTNGTLLAANQQTGSVTRLEMHATETQTVNLRVAGVGKASAPYSLRIQRNPDQTFCRDDSFEENDRASDAAQLPTGPNILFERTLELCGPDVDWFVLPSLDADQGLEVGQSDSDSEVQIELYTPDGEQFTLRGDALSGSRPFYMARLGSAGDYYIRASSVYANSLPYQLSTRVRPPMECDQPGAHALPADAEYLAPNVVSRRAFCPLDQAWEVEWLALETTTVPGELSARVVVVGELPALDIALFKKENELLELMRSAQFDGERYNLRLPVAADEKYLIRMSTDAPLERILESVDYQVFYRFESAE</sequence>
<name>A0A2Z4FKV0_9DELT</name>
<evidence type="ECO:0000313" key="1">
    <source>
        <dbReference type="EMBL" id="AWV89522.1"/>
    </source>
</evidence>
<organism evidence="1 2">
    <name type="scientific">Bradymonas sediminis</name>
    <dbReference type="NCBI Taxonomy" id="1548548"/>
    <lineage>
        <taxon>Bacteria</taxon>
        <taxon>Deltaproteobacteria</taxon>
        <taxon>Bradymonadales</taxon>
        <taxon>Bradymonadaceae</taxon>
        <taxon>Bradymonas</taxon>
    </lineage>
</organism>